<dbReference type="EMBL" id="JUFZ01000116">
    <property type="protein sequence ID" value="KIC06143.1"/>
    <property type="molecule type" value="Genomic_DNA"/>
</dbReference>
<protein>
    <submittedName>
        <fullName evidence="1">Uncharacterized protein</fullName>
    </submittedName>
</protein>
<comment type="caution">
    <text evidence="1">The sequence shown here is derived from an EMBL/GenBank/DDBJ whole genome shotgun (WGS) entry which is preliminary data.</text>
</comment>
<dbReference type="AlphaFoldDB" id="A0A0C1EBC7"/>
<evidence type="ECO:0000313" key="1">
    <source>
        <dbReference type="EMBL" id="KIC06143.1"/>
    </source>
</evidence>
<accession>A0A0C1EBC7</accession>
<dbReference type="Proteomes" id="UP000031390">
    <property type="component" value="Unassembled WGS sequence"/>
</dbReference>
<organism evidence="1 2">
    <name type="scientific">Morococcus cerebrosus</name>
    <dbReference type="NCBI Taxonomy" id="1056807"/>
    <lineage>
        <taxon>Bacteria</taxon>
        <taxon>Pseudomonadati</taxon>
        <taxon>Pseudomonadota</taxon>
        <taxon>Betaproteobacteria</taxon>
        <taxon>Neisseriales</taxon>
        <taxon>Neisseriaceae</taxon>
        <taxon>Morococcus</taxon>
    </lineage>
</organism>
<evidence type="ECO:0000313" key="2">
    <source>
        <dbReference type="Proteomes" id="UP000031390"/>
    </source>
</evidence>
<sequence length="41" mass="4873">MQDKGRLKTKVQVFRRPFLSLLNKKNNVTIKTPNKTKLLFK</sequence>
<name>A0A0C1EBC7_9NEIS</name>
<reference evidence="1 2" key="1">
    <citation type="submission" date="2014-12" db="EMBL/GenBank/DDBJ databases">
        <title>Genome sequence of Morococcus cerebrosus.</title>
        <authorList>
            <person name="Shin S.-K."/>
            <person name="Yi H."/>
        </authorList>
    </citation>
    <scope>NUCLEOTIDE SEQUENCE [LARGE SCALE GENOMIC DNA]</scope>
    <source>
        <strain evidence="1 2">CIP 81.93</strain>
    </source>
</reference>
<gene>
    <name evidence="1" type="ORF">MCC93_24070</name>
</gene>
<proteinExistence type="predicted"/>